<keyword evidence="6 7" id="KW-0472">Membrane</keyword>
<comment type="caution">
    <text evidence="9">The sequence shown here is derived from an EMBL/GenBank/DDBJ whole genome shotgun (WGS) entry which is preliminary data.</text>
</comment>
<protein>
    <recommendedName>
        <fullName evidence="8">Cytochrome b561 bacterial/Ni-hydrogenase domain-containing protein</fullName>
    </recommendedName>
</protein>
<keyword evidence="5 7" id="KW-1133">Transmembrane helix</keyword>
<name>A0A135L581_9BACI</name>
<feature type="transmembrane region" description="Helical" evidence="7">
    <location>
        <begin position="120"/>
        <end position="143"/>
    </location>
</feature>
<reference evidence="9 10" key="1">
    <citation type="submission" date="2016-02" db="EMBL/GenBank/DDBJ databases">
        <title>Draft Genome for Tepidibacillus decaturensis nov. sp. Strain Z9, an Anaerobic, Moderately Thermophilic and Heterotrophic Bacterium from Deep Subsurface of the Illinois Basin, USA.</title>
        <authorList>
            <person name="Dong Y."/>
            <person name="Chang J.Y."/>
            <person name="Sanford R."/>
            <person name="Fouke B.W."/>
        </authorList>
    </citation>
    <scope>NUCLEOTIDE SEQUENCE [LARGE SCALE GENOMIC DNA]</scope>
    <source>
        <strain evidence="9 10">Z9</strain>
    </source>
</reference>
<evidence type="ECO:0000256" key="7">
    <source>
        <dbReference type="SAM" id="Phobius"/>
    </source>
</evidence>
<dbReference type="GO" id="GO:0005886">
    <property type="term" value="C:plasma membrane"/>
    <property type="evidence" value="ECO:0007669"/>
    <property type="project" value="UniProtKB-SubCell"/>
</dbReference>
<dbReference type="Gene3D" id="1.20.950.20">
    <property type="entry name" value="Transmembrane di-heme cytochromes, Chain C"/>
    <property type="match status" value="1"/>
</dbReference>
<dbReference type="InterPro" id="IPR011577">
    <property type="entry name" value="Cyt_b561_bac/Ni-Hgenase"/>
</dbReference>
<dbReference type="GO" id="GO:0009055">
    <property type="term" value="F:electron transfer activity"/>
    <property type="evidence" value="ECO:0007669"/>
    <property type="project" value="InterPro"/>
</dbReference>
<comment type="similarity">
    <text evidence="2">Belongs to the HupC/HyaC/HydC family.</text>
</comment>
<dbReference type="GO" id="GO:0036397">
    <property type="term" value="F:formate dehydrogenase (quinone) activity"/>
    <property type="evidence" value="ECO:0007669"/>
    <property type="project" value="TreeGrafter"/>
</dbReference>
<dbReference type="InterPro" id="IPR000516">
    <property type="entry name" value="Ni-dep_Hydgase_cyt-B"/>
</dbReference>
<accession>A0A135L581</accession>
<dbReference type="OrthoDB" id="1808646at2"/>
<comment type="subcellular location">
    <subcellularLocation>
        <location evidence="1">Cell membrane</location>
        <topology evidence="1">Multi-pass membrane protein</topology>
    </subcellularLocation>
</comment>
<dbReference type="PANTHER" id="PTHR30074:SF6">
    <property type="entry name" value="FORMATE DEHYDROGENASE GAMMA SUBUNIT"/>
    <property type="match status" value="1"/>
</dbReference>
<proteinExistence type="inferred from homology"/>
<dbReference type="PANTHER" id="PTHR30074">
    <property type="entry name" value="FORMATE DEHYDROGENASE, NITRATE-INDUCIBLE, CYTOCHROME B556 FDN SUBUNIT"/>
    <property type="match status" value="1"/>
</dbReference>
<feature type="transmembrane region" description="Helical" evidence="7">
    <location>
        <begin position="20"/>
        <end position="42"/>
    </location>
</feature>
<feature type="transmembrane region" description="Helical" evidence="7">
    <location>
        <begin position="54"/>
        <end position="73"/>
    </location>
</feature>
<evidence type="ECO:0000256" key="3">
    <source>
        <dbReference type="ARBA" id="ARBA00022475"/>
    </source>
</evidence>
<dbReference type="GO" id="GO:0009326">
    <property type="term" value="C:formate dehydrogenase complex"/>
    <property type="evidence" value="ECO:0007669"/>
    <property type="project" value="TreeGrafter"/>
</dbReference>
<dbReference type="EMBL" id="LSKU01000001">
    <property type="protein sequence ID" value="KXG44172.1"/>
    <property type="molecule type" value="Genomic_DNA"/>
</dbReference>
<feature type="domain" description="Cytochrome b561 bacterial/Ni-hydrogenase" evidence="8">
    <location>
        <begin position="9"/>
        <end position="189"/>
    </location>
</feature>
<dbReference type="Pfam" id="PF01292">
    <property type="entry name" value="Ni_hydr_CYTB"/>
    <property type="match status" value="1"/>
</dbReference>
<dbReference type="InterPro" id="IPR016174">
    <property type="entry name" value="Di-haem_cyt_TM"/>
</dbReference>
<organism evidence="9 10">
    <name type="scientific">Tepidibacillus decaturensis</name>
    <dbReference type="NCBI Taxonomy" id="1413211"/>
    <lineage>
        <taxon>Bacteria</taxon>
        <taxon>Bacillati</taxon>
        <taxon>Bacillota</taxon>
        <taxon>Bacilli</taxon>
        <taxon>Bacillales</taxon>
        <taxon>Bacillaceae</taxon>
        <taxon>Tepidibacillus</taxon>
    </lineage>
</organism>
<evidence type="ECO:0000256" key="4">
    <source>
        <dbReference type="ARBA" id="ARBA00022692"/>
    </source>
</evidence>
<keyword evidence="3" id="KW-1003">Cell membrane</keyword>
<dbReference type="InterPro" id="IPR051817">
    <property type="entry name" value="FDH_cytochrome_b556_subunit"/>
</dbReference>
<dbReference type="RefSeq" id="WP_068725564.1">
    <property type="nucleotide sequence ID" value="NZ_LSKU01000001.1"/>
</dbReference>
<dbReference type="AlphaFoldDB" id="A0A135L581"/>
<dbReference type="GO" id="GO:0009061">
    <property type="term" value="P:anaerobic respiration"/>
    <property type="evidence" value="ECO:0007669"/>
    <property type="project" value="TreeGrafter"/>
</dbReference>
<dbReference type="Proteomes" id="UP000070352">
    <property type="component" value="Unassembled WGS sequence"/>
</dbReference>
<sequence>MSKKNKVFRYTKADRIMHWAVAFGFVLLAISGFIIFFQGSAALLSTKLGIGVRIVHRIGAIFFVAAPMIYLIFSHNRFCWLCVFKWSKQDLGWLKAAPKHYFFGGDGMPPQEKYNTGQKLYYLFVVIFGPILALTGFALWFDWFKENRFIILILHDIGAITLVAFFFVHVYLSAIHPRERVSFEAMATGFMDQEYAEHHHKLWYDKVKDTNLVAIDEKKNPKSFKTAGFSHLMK</sequence>
<gene>
    <name evidence="9" type="ORF">U473_09290</name>
</gene>
<dbReference type="GO" id="GO:0022904">
    <property type="term" value="P:respiratory electron transport chain"/>
    <property type="evidence" value="ECO:0007669"/>
    <property type="project" value="InterPro"/>
</dbReference>
<evidence type="ECO:0000313" key="10">
    <source>
        <dbReference type="Proteomes" id="UP000070352"/>
    </source>
</evidence>
<dbReference type="GO" id="GO:0005506">
    <property type="term" value="F:iron ion binding"/>
    <property type="evidence" value="ECO:0007669"/>
    <property type="project" value="InterPro"/>
</dbReference>
<keyword evidence="10" id="KW-1185">Reference proteome</keyword>
<dbReference type="PRINTS" id="PR00161">
    <property type="entry name" value="NIHGNASECYTB"/>
</dbReference>
<keyword evidence="4 7" id="KW-0812">Transmembrane</keyword>
<evidence type="ECO:0000256" key="5">
    <source>
        <dbReference type="ARBA" id="ARBA00022989"/>
    </source>
</evidence>
<dbReference type="GO" id="GO:0015944">
    <property type="term" value="P:formate oxidation"/>
    <property type="evidence" value="ECO:0007669"/>
    <property type="project" value="TreeGrafter"/>
</dbReference>
<dbReference type="STRING" id="1413211.U473_09290"/>
<evidence type="ECO:0000313" key="9">
    <source>
        <dbReference type="EMBL" id="KXG44172.1"/>
    </source>
</evidence>
<feature type="transmembrane region" description="Helical" evidence="7">
    <location>
        <begin position="149"/>
        <end position="172"/>
    </location>
</feature>
<evidence type="ECO:0000259" key="8">
    <source>
        <dbReference type="Pfam" id="PF01292"/>
    </source>
</evidence>
<evidence type="ECO:0000256" key="1">
    <source>
        <dbReference type="ARBA" id="ARBA00004651"/>
    </source>
</evidence>
<evidence type="ECO:0000256" key="2">
    <source>
        <dbReference type="ARBA" id="ARBA00008622"/>
    </source>
</evidence>
<dbReference type="SUPFAM" id="SSF81342">
    <property type="entry name" value="Transmembrane di-heme cytochromes"/>
    <property type="match status" value="1"/>
</dbReference>
<evidence type="ECO:0000256" key="6">
    <source>
        <dbReference type="ARBA" id="ARBA00023136"/>
    </source>
</evidence>